<evidence type="ECO:0000313" key="3">
    <source>
        <dbReference type="Proteomes" id="UP000635245"/>
    </source>
</evidence>
<dbReference type="GO" id="GO:0051537">
    <property type="term" value="F:2 iron, 2 sulfur cluster binding"/>
    <property type="evidence" value="ECO:0007669"/>
    <property type="project" value="InterPro"/>
</dbReference>
<keyword evidence="3" id="KW-1185">Reference proteome</keyword>
<gene>
    <name evidence="2" type="ORF">JHE00_20845</name>
</gene>
<evidence type="ECO:0000259" key="1">
    <source>
        <dbReference type="Pfam" id="PF11575"/>
    </source>
</evidence>
<name>A0A934QUM6_9PSEU</name>
<proteinExistence type="predicted"/>
<evidence type="ECO:0000313" key="2">
    <source>
        <dbReference type="EMBL" id="MBK1786780.1"/>
    </source>
</evidence>
<comment type="caution">
    <text evidence="2">The sequence shown here is derived from an EMBL/GenBank/DDBJ whole genome shotgun (WGS) entry which is preliminary data.</text>
</comment>
<protein>
    <submittedName>
        <fullName evidence="2">(2Fe-2S)-binding protein</fullName>
    </submittedName>
</protein>
<dbReference type="RefSeq" id="WP_200320668.1">
    <property type="nucleotide sequence ID" value="NZ_JAENJH010000005.1"/>
</dbReference>
<sequence>MSARVPATVLTDPEWLREDLGRAARLYGAASDRVLGTIRWYSASSMLVGPSLESFARTGSALDPALEAVAFTMHPDGRIVDARAGRVLDAPAGDAAAFGTALGDALEPAVEAIAATCGATSRALWAIAADSIGTRLLWAGATGLAGQIADGIGRRMPTPRFVHIGPHEVVRRSSCCLIYEATGGDKCVSCPRQLPAEREQRVRAQLG</sequence>
<dbReference type="Pfam" id="PF11575">
    <property type="entry name" value="FhuF_C"/>
    <property type="match status" value="1"/>
</dbReference>
<accession>A0A934QUM6</accession>
<dbReference type="InterPro" id="IPR024726">
    <property type="entry name" value="FhuF_C"/>
</dbReference>
<organism evidence="2 3">
    <name type="scientific">Prauserella cavernicola</name>
    <dbReference type="NCBI Taxonomy" id="2800127"/>
    <lineage>
        <taxon>Bacteria</taxon>
        <taxon>Bacillati</taxon>
        <taxon>Actinomycetota</taxon>
        <taxon>Actinomycetes</taxon>
        <taxon>Pseudonocardiales</taxon>
        <taxon>Pseudonocardiaceae</taxon>
        <taxon>Prauserella</taxon>
    </lineage>
</organism>
<feature type="domain" description="Ferric siderophore reductase C-terminal" evidence="1">
    <location>
        <begin position="172"/>
        <end position="192"/>
    </location>
</feature>
<dbReference type="AlphaFoldDB" id="A0A934QUM6"/>
<dbReference type="EMBL" id="JAENJH010000005">
    <property type="protein sequence ID" value="MBK1786780.1"/>
    <property type="molecule type" value="Genomic_DNA"/>
</dbReference>
<reference evidence="2" key="1">
    <citation type="submission" date="2020-12" db="EMBL/GenBank/DDBJ databases">
        <title>Prauserella sp. ASG 168, a novel actinomycete isolated from cave rock.</title>
        <authorList>
            <person name="Suriyachadkun C."/>
        </authorList>
    </citation>
    <scope>NUCLEOTIDE SEQUENCE</scope>
    <source>
        <strain evidence="2">ASG 168</strain>
    </source>
</reference>
<dbReference type="Proteomes" id="UP000635245">
    <property type="component" value="Unassembled WGS sequence"/>
</dbReference>